<dbReference type="CDD" id="cd10747">
    <property type="entry name" value="DnaJ_C"/>
    <property type="match status" value="1"/>
</dbReference>
<dbReference type="PANTHER" id="PTHR43096:SF52">
    <property type="entry name" value="DNAJ HOMOLOG 1, MITOCHONDRIAL-RELATED"/>
    <property type="match status" value="1"/>
</dbReference>
<dbReference type="InterPro" id="IPR008971">
    <property type="entry name" value="HSP40/DnaJ_pept-bd"/>
</dbReference>
<evidence type="ECO:0000256" key="2">
    <source>
        <dbReference type="SAM" id="MobiDB-lite"/>
    </source>
</evidence>
<accession>A0A9X1LDH6</accession>
<dbReference type="Pfam" id="PF01556">
    <property type="entry name" value="DnaJ_C"/>
    <property type="match status" value="1"/>
</dbReference>
<dbReference type="GO" id="GO:0051082">
    <property type="term" value="F:unfolded protein binding"/>
    <property type="evidence" value="ECO:0007669"/>
    <property type="project" value="InterPro"/>
</dbReference>
<dbReference type="Pfam" id="PF00226">
    <property type="entry name" value="DnaJ"/>
    <property type="match status" value="1"/>
</dbReference>
<keyword evidence="5" id="KW-1185">Reference proteome</keyword>
<dbReference type="SUPFAM" id="SSF49493">
    <property type="entry name" value="HSP40/DnaJ peptide-binding domain"/>
    <property type="match status" value="2"/>
</dbReference>
<evidence type="ECO:0000313" key="4">
    <source>
        <dbReference type="EMBL" id="MCB4824812.1"/>
    </source>
</evidence>
<keyword evidence="1" id="KW-0143">Chaperone</keyword>
<dbReference type="GO" id="GO:0042026">
    <property type="term" value="P:protein refolding"/>
    <property type="evidence" value="ECO:0007669"/>
    <property type="project" value="TreeGrafter"/>
</dbReference>
<sequence>MSQDPYDILGVKRDATPEQIRSAYRKLARKLHPDLNPGDRTAEERFKQVSAAYDLLGDAEKRGRFDRGEIDASGAERPQQTHFYRDFAGGAGPGPHPYESDAAFADMMDADELLAGLFGRGGGRGARMRMRGGDLRGTLALDFLEAVNGTTKRLTLPDGSTVDVTVPPGTRDGQVLRLRGKGTPGLGGGPPGDLLVEVEVGEHHHFTRKGDDIHFELPVSLPEAVLGGRVEAPTPAGPVALTIPRGANTGTVLRLKGRGVTRPDGSRGDAYATLRIVLPDRPDPELEAFAARWEGGKAHNPRSGMEG</sequence>
<dbReference type="PANTHER" id="PTHR43096">
    <property type="entry name" value="DNAJ HOMOLOG 1, MITOCHONDRIAL-RELATED"/>
    <property type="match status" value="1"/>
</dbReference>
<evidence type="ECO:0000256" key="1">
    <source>
        <dbReference type="ARBA" id="ARBA00023186"/>
    </source>
</evidence>
<dbReference type="Gene3D" id="2.60.260.20">
    <property type="entry name" value="Urease metallochaperone UreE, N-terminal domain"/>
    <property type="match status" value="2"/>
</dbReference>
<dbReference type="InterPro" id="IPR002939">
    <property type="entry name" value="DnaJ_C"/>
</dbReference>
<dbReference type="GO" id="GO:0005737">
    <property type="term" value="C:cytoplasm"/>
    <property type="evidence" value="ECO:0007669"/>
    <property type="project" value="TreeGrafter"/>
</dbReference>
<dbReference type="SMART" id="SM00271">
    <property type="entry name" value="DnaJ"/>
    <property type="match status" value="1"/>
</dbReference>
<dbReference type="InterPro" id="IPR036869">
    <property type="entry name" value="J_dom_sf"/>
</dbReference>
<dbReference type="SUPFAM" id="SSF46565">
    <property type="entry name" value="Chaperone J-domain"/>
    <property type="match status" value="1"/>
</dbReference>
<name>A0A9X1LDH6_9PROT</name>
<dbReference type="AlphaFoldDB" id="A0A9X1LDH6"/>
<feature type="region of interest" description="Disordered" evidence="2">
    <location>
        <begin position="70"/>
        <end position="95"/>
    </location>
</feature>
<dbReference type="PROSITE" id="PS00636">
    <property type="entry name" value="DNAJ_1"/>
    <property type="match status" value="1"/>
</dbReference>
<dbReference type="Proteomes" id="UP001139311">
    <property type="component" value="Unassembled WGS sequence"/>
</dbReference>
<dbReference type="InterPro" id="IPR018253">
    <property type="entry name" value="DnaJ_domain_CS"/>
</dbReference>
<dbReference type="PROSITE" id="PS50076">
    <property type="entry name" value="DNAJ_2"/>
    <property type="match status" value="1"/>
</dbReference>
<evidence type="ECO:0000313" key="5">
    <source>
        <dbReference type="Proteomes" id="UP001139311"/>
    </source>
</evidence>
<dbReference type="Gene3D" id="1.10.287.110">
    <property type="entry name" value="DnaJ domain"/>
    <property type="match status" value="1"/>
</dbReference>
<dbReference type="RefSeq" id="WP_226613316.1">
    <property type="nucleotide sequence ID" value="NZ_JAJAQI010000053.1"/>
</dbReference>
<proteinExistence type="predicted"/>
<comment type="caution">
    <text evidence="4">The sequence shown here is derived from an EMBL/GenBank/DDBJ whole genome shotgun (WGS) entry which is preliminary data.</text>
</comment>
<organism evidence="4 5">
    <name type="scientific">Roseicella aerolata</name>
    <dbReference type="NCBI Taxonomy" id="2883479"/>
    <lineage>
        <taxon>Bacteria</taxon>
        <taxon>Pseudomonadati</taxon>
        <taxon>Pseudomonadota</taxon>
        <taxon>Alphaproteobacteria</taxon>
        <taxon>Acetobacterales</taxon>
        <taxon>Roseomonadaceae</taxon>
        <taxon>Roseicella</taxon>
    </lineage>
</organism>
<evidence type="ECO:0000259" key="3">
    <source>
        <dbReference type="PROSITE" id="PS50076"/>
    </source>
</evidence>
<gene>
    <name evidence="4" type="ORF">LHA35_24075</name>
</gene>
<protein>
    <submittedName>
        <fullName evidence="4">DnaJ domain-containing protein</fullName>
    </submittedName>
</protein>
<dbReference type="CDD" id="cd06257">
    <property type="entry name" value="DnaJ"/>
    <property type="match status" value="1"/>
</dbReference>
<dbReference type="InterPro" id="IPR001623">
    <property type="entry name" value="DnaJ_domain"/>
</dbReference>
<dbReference type="EMBL" id="JAJAQI010000053">
    <property type="protein sequence ID" value="MCB4824812.1"/>
    <property type="molecule type" value="Genomic_DNA"/>
</dbReference>
<dbReference type="PRINTS" id="PR00625">
    <property type="entry name" value="JDOMAIN"/>
</dbReference>
<reference evidence="4" key="1">
    <citation type="submission" date="2021-10" db="EMBL/GenBank/DDBJ databases">
        <title>Roseicella aerolatum sp. nov., isolated from aerosols of e-waste dismantling site.</title>
        <authorList>
            <person name="Qin T."/>
        </authorList>
    </citation>
    <scope>NUCLEOTIDE SEQUENCE</scope>
    <source>
        <strain evidence="4">GB24</strain>
    </source>
</reference>
<feature type="domain" description="J" evidence="3">
    <location>
        <begin position="4"/>
        <end position="69"/>
    </location>
</feature>